<evidence type="ECO:0000256" key="1">
    <source>
        <dbReference type="SAM" id="MobiDB-lite"/>
    </source>
</evidence>
<comment type="caution">
    <text evidence="2">The sequence shown here is derived from an EMBL/GenBank/DDBJ whole genome shotgun (WGS) entry which is preliminary data.</text>
</comment>
<feature type="region of interest" description="Disordered" evidence="1">
    <location>
        <begin position="1"/>
        <end position="41"/>
    </location>
</feature>
<sequence length="63" mass="6864">MDPQETSVMPSAKVDESSTKEGIDLSSSELNNSEEASKPPIGSHQWLLQVLQQGQYPSFIGTQ</sequence>
<evidence type="ECO:0000313" key="2">
    <source>
        <dbReference type="EMBL" id="MED6195170.1"/>
    </source>
</evidence>
<keyword evidence="3" id="KW-1185">Reference proteome</keyword>
<protein>
    <submittedName>
        <fullName evidence="2">Uncharacterized protein</fullName>
    </submittedName>
</protein>
<accession>A0ABU6XEH5</accession>
<organism evidence="2 3">
    <name type="scientific">Stylosanthes scabra</name>
    <dbReference type="NCBI Taxonomy" id="79078"/>
    <lineage>
        <taxon>Eukaryota</taxon>
        <taxon>Viridiplantae</taxon>
        <taxon>Streptophyta</taxon>
        <taxon>Embryophyta</taxon>
        <taxon>Tracheophyta</taxon>
        <taxon>Spermatophyta</taxon>
        <taxon>Magnoliopsida</taxon>
        <taxon>eudicotyledons</taxon>
        <taxon>Gunneridae</taxon>
        <taxon>Pentapetalae</taxon>
        <taxon>rosids</taxon>
        <taxon>fabids</taxon>
        <taxon>Fabales</taxon>
        <taxon>Fabaceae</taxon>
        <taxon>Papilionoideae</taxon>
        <taxon>50 kb inversion clade</taxon>
        <taxon>dalbergioids sensu lato</taxon>
        <taxon>Dalbergieae</taxon>
        <taxon>Pterocarpus clade</taxon>
        <taxon>Stylosanthes</taxon>
    </lineage>
</organism>
<dbReference type="Proteomes" id="UP001341840">
    <property type="component" value="Unassembled WGS sequence"/>
</dbReference>
<dbReference type="EMBL" id="JASCZI010211618">
    <property type="protein sequence ID" value="MED6195170.1"/>
    <property type="molecule type" value="Genomic_DNA"/>
</dbReference>
<feature type="compositionally biased region" description="Basic and acidic residues" evidence="1">
    <location>
        <begin position="13"/>
        <end position="23"/>
    </location>
</feature>
<proteinExistence type="predicted"/>
<evidence type="ECO:0000313" key="3">
    <source>
        <dbReference type="Proteomes" id="UP001341840"/>
    </source>
</evidence>
<reference evidence="2 3" key="1">
    <citation type="journal article" date="2023" name="Plants (Basel)">
        <title>Bridging the Gap: Combining Genomics and Transcriptomics Approaches to Understand Stylosanthes scabra, an Orphan Legume from the Brazilian Caatinga.</title>
        <authorList>
            <person name="Ferreira-Neto J.R.C."/>
            <person name="da Silva M.D."/>
            <person name="Binneck E."/>
            <person name="de Melo N.F."/>
            <person name="da Silva R.H."/>
            <person name="de Melo A.L.T.M."/>
            <person name="Pandolfi V."/>
            <person name="Bustamante F.O."/>
            <person name="Brasileiro-Vidal A.C."/>
            <person name="Benko-Iseppon A.M."/>
        </authorList>
    </citation>
    <scope>NUCLEOTIDE SEQUENCE [LARGE SCALE GENOMIC DNA]</scope>
    <source>
        <tissue evidence="2">Leaves</tissue>
    </source>
</reference>
<name>A0ABU6XEH5_9FABA</name>
<feature type="compositionally biased region" description="Low complexity" evidence="1">
    <location>
        <begin position="25"/>
        <end position="34"/>
    </location>
</feature>
<gene>
    <name evidence="2" type="ORF">PIB30_035492</name>
</gene>